<protein>
    <recommendedName>
        <fullName evidence="2">Metalloendopeptidase</fullName>
        <ecNumber evidence="2">3.4.24.-</ecNumber>
    </recommendedName>
</protein>
<evidence type="ECO:0000313" key="5">
    <source>
        <dbReference type="EMBL" id="ETW07361.1"/>
    </source>
</evidence>
<dbReference type="OrthoDB" id="431034at2759"/>
<feature type="domain" description="Peptidase M12A" evidence="4">
    <location>
        <begin position="132"/>
        <end position="366"/>
    </location>
</feature>
<dbReference type="GO" id="GO:0008270">
    <property type="term" value="F:zinc ion binding"/>
    <property type="evidence" value="ECO:0007669"/>
    <property type="project" value="UniProtKB-UniRule"/>
</dbReference>
<keyword evidence="1 2" id="KW-0645">Protease</keyword>
<evidence type="ECO:0000256" key="2">
    <source>
        <dbReference type="RuleBase" id="RU361183"/>
    </source>
</evidence>
<dbReference type="EMBL" id="KI913954">
    <property type="protein sequence ID" value="ETW07361.1"/>
    <property type="molecule type" value="Genomic_DNA"/>
</dbReference>
<sequence>MVRTVGVMAAVAAVSWHQLTPVSGSGIGHPHVDLSRSLRSHRHHSKSTTPPPSHPKHHRKHPAPGVDWSLSCEFEGQKLRNRQTTQIAGTKGHKGSLYAVCLDGKLVCHEELGIADTPALADLNCTRVAPRRRLGLVVESPQVQTWPQGVVCYTIAANFTAAQLAQIENAMALVKDETKIRFLDIAGCSDNVTVGGQPICGGCKNYANINNWDEGCYSAVGYQNTGAQAFNLNAACFDDLTGTGRVVHEVGHTIGLYHEHSHPDRKVIVIPGELKVSRNNYQVLLPATKLTYDVASIMHYGSTAGLCIPKDASIKYCDVSQSPEQDQCVIPTRAACDEKASQVLGQRMKLSPVDMESVVKLYGNVKLTPADEDTLQRASQDALSRKVNGRPNPPPPSPPPTAPSKGFFDFLAELTGWIS</sequence>
<evidence type="ECO:0000256" key="3">
    <source>
        <dbReference type="SAM" id="MobiDB-lite"/>
    </source>
</evidence>
<dbReference type="RefSeq" id="XP_008863454.1">
    <property type="nucleotide sequence ID" value="XM_008865232.1"/>
</dbReference>
<dbReference type="PANTHER" id="PTHR10127:SF850">
    <property type="entry name" value="METALLOENDOPEPTIDASE"/>
    <property type="match status" value="1"/>
</dbReference>
<reference evidence="5" key="1">
    <citation type="submission" date="2013-12" db="EMBL/GenBank/DDBJ databases">
        <title>The Genome Sequence of Aphanomyces invadans NJM9701.</title>
        <authorList>
            <consortium name="The Broad Institute Genomics Platform"/>
            <person name="Russ C."/>
            <person name="Tyler B."/>
            <person name="van West P."/>
            <person name="Dieguez-Uribeondo J."/>
            <person name="Young S.K."/>
            <person name="Zeng Q."/>
            <person name="Gargeya S."/>
            <person name="Fitzgerald M."/>
            <person name="Abouelleil A."/>
            <person name="Alvarado L."/>
            <person name="Chapman S.B."/>
            <person name="Gainer-Dewar J."/>
            <person name="Goldberg J."/>
            <person name="Griggs A."/>
            <person name="Gujja S."/>
            <person name="Hansen M."/>
            <person name="Howarth C."/>
            <person name="Imamovic A."/>
            <person name="Ireland A."/>
            <person name="Larimer J."/>
            <person name="McCowan C."/>
            <person name="Murphy C."/>
            <person name="Pearson M."/>
            <person name="Poon T.W."/>
            <person name="Priest M."/>
            <person name="Roberts A."/>
            <person name="Saif S."/>
            <person name="Shea T."/>
            <person name="Sykes S."/>
            <person name="Wortman J."/>
            <person name="Nusbaum C."/>
            <person name="Birren B."/>
        </authorList>
    </citation>
    <scope>NUCLEOTIDE SEQUENCE [LARGE SCALE GENOMIC DNA]</scope>
    <source>
        <strain evidence="5">NJM9701</strain>
    </source>
</reference>
<dbReference type="GeneID" id="20078947"/>
<accession>A0A024ULP5</accession>
<feature type="binding site" evidence="1">
    <location>
        <position position="252"/>
    </location>
    <ligand>
        <name>Zn(2+)</name>
        <dbReference type="ChEBI" id="CHEBI:29105"/>
        <note>catalytic</note>
    </ligand>
</feature>
<keyword evidence="1 2" id="KW-0479">Metal-binding</keyword>
<dbReference type="InterPro" id="IPR001506">
    <property type="entry name" value="Peptidase_M12A"/>
</dbReference>
<name>A0A024ULP5_9STRA</name>
<evidence type="ECO:0000259" key="4">
    <source>
        <dbReference type="PROSITE" id="PS51864"/>
    </source>
</evidence>
<dbReference type="PROSITE" id="PS51864">
    <property type="entry name" value="ASTACIN"/>
    <property type="match status" value="1"/>
</dbReference>
<dbReference type="STRING" id="157072.A0A024ULP5"/>
<feature type="binding site" evidence="1">
    <location>
        <position position="248"/>
    </location>
    <ligand>
        <name>Zn(2+)</name>
        <dbReference type="ChEBI" id="CHEBI:29105"/>
        <note>catalytic</note>
    </ligand>
</feature>
<dbReference type="InterPro" id="IPR024079">
    <property type="entry name" value="MetalloPept_cat_dom_sf"/>
</dbReference>
<dbReference type="Pfam" id="PF01400">
    <property type="entry name" value="Astacin"/>
    <property type="match status" value="1"/>
</dbReference>
<dbReference type="Gene3D" id="3.40.390.10">
    <property type="entry name" value="Collagenase (Catalytic Domain)"/>
    <property type="match status" value="1"/>
</dbReference>
<comment type="caution">
    <text evidence="1">Lacks conserved residue(s) required for the propagation of feature annotation.</text>
</comment>
<proteinExistence type="predicted"/>
<gene>
    <name evidence="5" type="ORF">H310_01897</name>
</gene>
<dbReference type="eggNOG" id="KOG3714">
    <property type="taxonomic scope" value="Eukaryota"/>
</dbReference>
<keyword evidence="1 2" id="KW-0378">Hydrolase</keyword>
<dbReference type="PRINTS" id="PR00480">
    <property type="entry name" value="ASTACIN"/>
</dbReference>
<dbReference type="GO" id="GO:0006508">
    <property type="term" value="P:proteolysis"/>
    <property type="evidence" value="ECO:0007669"/>
    <property type="project" value="UniProtKB-KW"/>
</dbReference>
<dbReference type="EC" id="3.4.24.-" evidence="2"/>
<comment type="cofactor">
    <cofactor evidence="1 2">
        <name>Zn(2+)</name>
        <dbReference type="ChEBI" id="CHEBI:29105"/>
    </cofactor>
    <text evidence="1 2">Binds 1 zinc ion per subunit.</text>
</comment>
<dbReference type="InterPro" id="IPR006026">
    <property type="entry name" value="Peptidase_Metallo"/>
</dbReference>
<feature type="compositionally biased region" description="Pro residues" evidence="3">
    <location>
        <begin position="391"/>
        <end position="402"/>
    </location>
</feature>
<keyword evidence="1 2" id="KW-0482">Metalloprotease</keyword>
<dbReference type="GO" id="GO:0004222">
    <property type="term" value="F:metalloendopeptidase activity"/>
    <property type="evidence" value="ECO:0007669"/>
    <property type="project" value="UniProtKB-UniRule"/>
</dbReference>
<feature type="binding site" evidence="1">
    <location>
        <position position="258"/>
    </location>
    <ligand>
        <name>Zn(2+)</name>
        <dbReference type="ChEBI" id="CHEBI:29105"/>
        <note>catalytic</note>
    </ligand>
</feature>
<feature type="region of interest" description="Disordered" evidence="3">
    <location>
        <begin position="25"/>
        <end position="65"/>
    </location>
</feature>
<dbReference type="SUPFAM" id="SSF55486">
    <property type="entry name" value="Metalloproteases ('zincins'), catalytic domain"/>
    <property type="match status" value="1"/>
</dbReference>
<feature type="region of interest" description="Disordered" evidence="3">
    <location>
        <begin position="378"/>
        <end position="406"/>
    </location>
</feature>
<dbReference type="VEuPathDB" id="FungiDB:H310_01897"/>
<feature type="active site" evidence="1">
    <location>
        <position position="249"/>
    </location>
</feature>
<evidence type="ECO:0000256" key="1">
    <source>
        <dbReference type="PROSITE-ProRule" id="PRU01211"/>
    </source>
</evidence>
<organism evidence="5">
    <name type="scientific">Aphanomyces invadans</name>
    <dbReference type="NCBI Taxonomy" id="157072"/>
    <lineage>
        <taxon>Eukaryota</taxon>
        <taxon>Sar</taxon>
        <taxon>Stramenopiles</taxon>
        <taxon>Oomycota</taxon>
        <taxon>Saprolegniomycetes</taxon>
        <taxon>Saprolegniales</taxon>
        <taxon>Verrucalvaceae</taxon>
        <taxon>Aphanomyces</taxon>
    </lineage>
</organism>
<dbReference type="SMART" id="SM00235">
    <property type="entry name" value="ZnMc"/>
    <property type="match status" value="1"/>
</dbReference>
<dbReference type="PANTHER" id="PTHR10127">
    <property type="entry name" value="DISCOIDIN, CUB, EGF, LAMININ , AND ZINC METALLOPROTEASE DOMAIN CONTAINING"/>
    <property type="match status" value="1"/>
</dbReference>
<dbReference type="AlphaFoldDB" id="A0A024ULP5"/>
<keyword evidence="1 2" id="KW-0862">Zinc</keyword>